<keyword evidence="8" id="KW-0012">Acyltransferase</keyword>
<keyword evidence="11" id="KW-1185">Reference proteome</keyword>
<protein>
    <recommendedName>
        <fullName evidence="8">Palmitoyltransferase</fullName>
        <ecNumber evidence="8">2.3.1.225</ecNumber>
    </recommendedName>
</protein>
<dbReference type="InterPro" id="IPR002110">
    <property type="entry name" value="Ankyrin_rpt"/>
</dbReference>
<feature type="domain" description="Palmitoyltransferase DHHC" evidence="9">
    <location>
        <begin position="438"/>
        <end position="572"/>
    </location>
</feature>
<keyword evidence="3" id="KW-0677">Repeat</keyword>
<feature type="repeat" description="ANK" evidence="7">
    <location>
        <begin position="218"/>
        <end position="250"/>
    </location>
</feature>
<comment type="subcellular location">
    <subcellularLocation>
        <location evidence="1">Membrane</location>
        <topology evidence="1">Multi-pass membrane protein</topology>
    </subcellularLocation>
</comment>
<reference evidence="10" key="1">
    <citation type="submission" date="2022-10" db="EMBL/GenBank/DDBJ databases">
        <title>Novel sulphate-reducing endosymbionts in the free-living metamonad Anaeramoeba.</title>
        <authorList>
            <person name="Jerlstrom-Hultqvist J."/>
            <person name="Cepicka I."/>
            <person name="Gallot-Lavallee L."/>
            <person name="Salas-Leiva D."/>
            <person name="Curtis B.A."/>
            <person name="Zahonova K."/>
            <person name="Pipaliya S."/>
            <person name="Dacks J."/>
            <person name="Roger A.J."/>
        </authorList>
    </citation>
    <scope>NUCLEOTIDE SEQUENCE</scope>
    <source>
        <strain evidence="10">BMAN</strain>
    </source>
</reference>
<feature type="transmembrane region" description="Helical" evidence="8">
    <location>
        <begin position="290"/>
        <end position="308"/>
    </location>
</feature>
<dbReference type="OrthoDB" id="163438at2759"/>
<feature type="transmembrane region" description="Helical" evidence="8">
    <location>
        <begin position="344"/>
        <end position="366"/>
    </location>
</feature>
<evidence type="ECO:0000259" key="9">
    <source>
        <dbReference type="Pfam" id="PF01529"/>
    </source>
</evidence>
<dbReference type="Gene3D" id="1.25.40.20">
    <property type="entry name" value="Ankyrin repeat-containing domain"/>
    <property type="match status" value="1"/>
</dbReference>
<comment type="similarity">
    <text evidence="8">Belongs to the DHHC palmitoyltransferase family.</text>
</comment>
<evidence type="ECO:0000256" key="2">
    <source>
        <dbReference type="ARBA" id="ARBA00022692"/>
    </source>
</evidence>
<evidence type="ECO:0000256" key="6">
    <source>
        <dbReference type="ARBA" id="ARBA00023136"/>
    </source>
</evidence>
<keyword evidence="6 8" id="KW-0472">Membrane</keyword>
<dbReference type="SMART" id="SM00248">
    <property type="entry name" value="ANK"/>
    <property type="match status" value="6"/>
</dbReference>
<keyword evidence="2 8" id="KW-0812">Transmembrane</keyword>
<feature type="transmembrane region" description="Helical" evidence="8">
    <location>
        <begin position="527"/>
        <end position="548"/>
    </location>
</feature>
<comment type="caution">
    <text evidence="10">The sequence shown here is derived from an EMBL/GenBank/DDBJ whole genome shotgun (WGS) entry which is preliminary data.</text>
</comment>
<evidence type="ECO:0000256" key="3">
    <source>
        <dbReference type="ARBA" id="ARBA00022737"/>
    </source>
</evidence>
<evidence type="ECO:0000313" key="10">
    <source>
        <dbReference type="EMBL" id="KAJ5072731.1"/>
    </source>
</evidence>
<feature type="repeat" description="ANK" evidence="7">
    <location>
        <begin position="85"/>
        <end position="117"/>
    </location>
</feature>
<dbReference type="PANTHER" id="PTHR24161">
    <property type="entry name" value="ANK_REP_REGION DOMAIN-CONTAINING PROTEIN-RELATED"/>
    <property type="match status" value="1"/>
</dbReference>
<evidence type="ECO:0000256" key="7">
    <source>
        <dbReference type="PROSITE-ProRule" id="PRU00023"/>
    </source>
</evidence>
<keyword evidence="4 8" id="KW-1133">Transmembrane helix</keyword>
<dbReference type="OMA" id="VMWISWI"/>
<dbReference type="PROSITE" id="PS50088">
    <property type="entry name" value="ANK_REPEAT"/>
    <property type="match status" value="3"/>
</dbReference>
<feature type="transmembrane region" description="Helical" evidence="8">
    <location>
        <begin position="483"/>
        <end position="507"/>
    </location>
</feature>
<feature type="transmembrane region" description="Helical" evidence="8">
    <location>
        <begin position="314"/>
        <end position="332"/>
    </location>
</feature>
<dbReference type="PROSITE" id="PS50216">
    <property type="entry name" value="DHHC"/>
    <property type="match status" value="1"/>
</dbReference>
<organism evidence="10 11">
    <name type="scientific">Anaeramoeba ignava</name>
    <name type="common">Anaerobic marine amoeba</name>
    <dbReference type="NCBI Taxonomy" id="1746090"/>
    <lineage>
        <taxon>Eukaryota</taxon>
        <taxon>Metamonada</taxon>
        <taxon>Anaeramoebidae</taxon>
        <taxon>Anaeramoeba</taxon>
    </lineage>
</organism>
<comment type="catalytic activity">
    <reaction evidence="8">
        <text>L-cysteinyl-[protein] + hexadecanoyl-CoA = S-hexadecanoyl-L-cysteinyl-[protein] + CoA</text>
        <dbReference type="Rhea" id="RHEA:36683"/>
        <dbReference type="Rhea" id="RHEA-COMP:10131"/>
        <dbReference type="Rhea" id="RHEA-COMP:11032"/>
        <dbReference type="ChEBI" id="CHEBI:29950"/>
        <dbReference type="ChEBI" id="CHEBI:57287"/>
        <dbReference type="ChEBI" id="CHEBI:57379"/>
        <dbReference type="ChEBI" id="CHEBI:74151"/>
        <dbReference type="EC" id="2.3.1.225"/>
    </reaction>
</comment>
<gene>
    <name evidence="10" type="ORF">M0811_09428</name>
</gene>
<dbReference type="InterPro" id="IPR001594">
    <property type="entry name" value="Palmitoyltrfase_DHHC"/>
</dbReference>
<accession>A0A9Q0RA86</accession>
<evidence type="ECO:0000256" key="5">
    <source>
        <dbReference type="ARBA" id="ARBA00023043"/>
    </source>
</evidence>
<dbReference type="EC" id="2.3.1.225" evidence="8"/>
<dbReference type="Pfam" id="PF01529">
    <property type="entry name" value="DHHC"/>
    <property type="match status" value="1"/>
</dbReference>
<feature type="repeat" description="ANK" evidence="7">
    <location>
        <begin position="185"/>
        <end position="217"/>
    </location>
</feature>
<dbReference type="Proteomes" id="UP001149090">
    <property type="component" value="Unassembled WGS sequence"/>
</dbReference>
<keyword evidence="5 7" id="KW-0040">ANK repeat</keyword>
<comment type="domain">
    <text evidence="8">The DHHC domain is required for palmitoyltransferase activity.</text>
</comment>
<evidence type="ECO:0000256" key="8">
    <source>
        <dbReference type="RuleBase" id="RU079119"/>
    </source>
</evidence>
<dbReference type="PANTHER" id="PTHR24161:SF85">
    <property type="entry name" value="PALMITOYLTRANSFERASE HIP14"/>
    <property type="match status" value="1"/>
</dbReference>
<dbReference type="AlphaFoldDB" id="A0A9Q0RA86"/>
<sequence length="626" mass="72779">MNENTNQNINLNENINLNQNENTNQNENINTNQNENININQNINQNRYYQMEKLHVLSEATKHGNFKLVKEIIESGFDVNTLDSRNATALHWCAAKDSFHIAKILISKGANINTPGGPRKQSPLIWAVVSQAIMFSQVLVNNHANLYQKDSIGLSPIHHSGRHKRLLMCHYLIERGVPYDLLDDSGRTTLHHACGSGSVEIIRYLISLGSSPNTIDSFGRTPLHYAVISGNLEAVKILVQHGAKINIEDKSQKTPIQIAREKRMFYISEFLESVKKELQILQNPFIRSHLKILFGFFPLFTFLIMNLIFSNFPFALSLFSIPLIIYLFLKIGKKYPSKIKGQSPIVFGTVTAMYLIDYLTYFFQVLPTTIKIYPKSTILFIFPNVIMMWMFSILILKDPGFIQQKPLNIEKKITEEIEKNEKRMKKKPETKPKVSISDGNFCATCQSLKPLRSKHDAKSNRCVAKFDHFCPWTLNVVGDKNHIIFIIYEIAMPITQLIFIFFSYLFASSNPEIPKLTFSSIPSFISSIYHYYPWLLSVCLQTLFYFSWEINILYYQIFNILHNITTNERINLKRYQFFWKDGIFLNPFDLGKQNNLLQFFKLKYRVDWYSIFRFEDLPYFNPLILK</sequence>
<evidence type="ECO:0000313" key="11">
    <source>
        <dbReference type="Proteomes" id="UP001149090"/>
    </source>
</evidence>
<evidence type="ECO:0000256" key="1">
    <source>
        <dbReference type="ARBA" id="ARBA00004141"/>
    </source>
</evidence>
<dbReference type="Pfam" id="PF12796">
    <property type="entry name" value="Ank_2"/>
    <property type="match status" value="2"/>
</dbReference>
<dbReference type="PROSITE" id="PS50297">
    <property type="entry name" value="ANK_REP_REGION"/>
    <property type="match status" value="3"/>
</dbReference>
<dbReference type="InterPro" id="IPR036770">
    <property type="entry name" value="Ankyrin_rpt-contain_sf"/>
</dbReference>
<dbReference type="EMBL" id="JAPDFW010000080">
    <property type="protein sequence ID" value="KAJ5072731.1"/>
    <property type="molecule type" value="Genomic_DNA"/>
</dbReference>
<feature type="transmembrane region" description="Helical" evidence="8">
    <location>
        <begin position="378"/>
        <end position="396"/>
    </location>
</feature>
<evidence type="ECO:0000256" key="4">
    <source>
        <dbReference type="ARBA" id="ARBA00022989"/>
    </source>
</evidence>
<keyword evidence="8" id="KW-0808">Transferase</keyword>
<dbReference type="PRINTS" id="PR01415">
    <property type="entry name" value="ANKYRIN"/>
</dbReference>
<dbReference type="GO" id="GO:0019706">
    <property type="term" value="F:protein-cysteine S-palmitoyltransferase activity"/>
    <property type="evidence" value="ECO:0007669"/>
    <property type="project" value="UniProtKB-EC"/>
</dbReference>
<dbReference type="GO" id="GO:0016020">
    <property type="term" value="C:membrane"/>
    <property type="evidence" value="ECO:0007669"/>
    <property type="project" value="UniProtKB-SubCell"/>
</dbReference>
<proteinExistence type="inferred from homology"/>
<dbReference type="SUPFAM" id="SSF48403">
    <property type="entry name" value="Ankyrin repeat"/>
    <property type="match status" value="1"/>
</dbReference>
<name>A0A9Q0RA86_ANAIG</name>